<dbReference type="NCBIfam" id="TIGR01379">
    <property type="entry name" value="thiL"/>
    <property type="match status" value="1"/>
</dbReference>
<dbReference type="PIRSF" id="PIRSF005303">
    <property type="entry name" value="Thiam_monoph_kin"/>
    <property type="match status" value="1"/>
</dbReference>
<keyword evidence="1" id="KW-0784">Thiamine biosynthesis</keyword>
<feature type="binding site" evidence="1">
    <location>
        <position position="245"/>
    </location>
    <ligand>
        <name>Mg(2+)</name>
        <dbReference type="ChEBI" id="CHEBI:18420"/>
        <label>5</label>
    </ligand>
</feature>
<dbReference type="RefSeq" id="WP_225320346.1">
    <property type="nucleotide sequence ID" value="NZ_CP050124.1"/>
</dbReference>
<comment type="pathway">
    <text evidence="1">Cofactor biosynthesis; thiamine diphosphate biosynthesis; thiamine diphosphate from thiamine phosphate: step 1/1.</text>
</comment>
<accession>A0A6G9CTB9</accession>
<dbReference type="SUPFAM" id="SSF56042">
    <property type="entry name" value="PurM C-terminal domain-like"/>
    <property type="match status" value="1"/>
</dbReference>
<keyword evidence="1" id="KW-0460">Magnesium</keyword>
<comment type="caution">
    <text evidence="1">Lacks conserved residue(s) required for the propagation of feature annotation.</text>
</comment>
<dbReference type="GO" id="GO:0009030">
    <property type="term" value="F:thiamine-phosphate kinase activity"/>
    <property type="evidence" value="ECO:0007669"/>
    <property type="project" value="UniProtKB-UniRule"/>
</dbReference>
<feature type="binding site" evidence="1">
    <location>
        <position position="102"/>
    </location>
    <ligand>
        <name>Mg(2+)</name>
        <dbReference type="ChEBI" id="CHEBI:18420"/>
        <label>2</label>
    </ligand>
</feature>
<dbReference type="GO" id="GO:0005524">
    <property type="term" value="F:ATP binding"/>
    <property type="evidence" value="ECO:0007669"/>
    <property type="project" value="UniProtKB-UniRule"/>
</dbReference>
<dbReference type="InterPro" id="IPR036676">
    <property type="entry name" value="PurM-like_C_sf"/>
</dbReference>
<comment type="miscellaneous">
    <text evidence="1">Reaction mechanism of ThiL seems to utilize a direct, inline transfer of the gamma-phosphate of ATP to TMP rather than a phosphorylated enzyme intermediate.</text>
</comment>
<dbReference type="PANTHER" id="PTHR30270">
    <property type="entry name" value="THIAMINE-MONOPHOSPHATE KINASE"/>
    <property type="match status" value="1"/>
</dbReference>
<protein>
    <recommendedName>
        <fullName evidence="1">Thiamine-monophosphate kinase</fullName>
        <shortName evidence="1">TMP kinase</shortName>
        <shortName evidence="1">Thiamine-phosphate kinase</shortName>
        <ecNumber evidence="1">2.7.4.16</ecNumber>
    </recommendedName>
</protein>
<feature type="binding site" evidence="1">
    <location>
        <position position="71"/>
    </location>
    <ligand>
        <name>Mg(2+)</name>
        <dbReference type="ChEBI" id="CHEBI:18420"/>
        <label>4</label>
    </ligand>
</feature>
<feature type="domain" description="PurM-like N-terminal" evidence="2">
    <location>
        <begin position="55"/>
        <end position="165"/>
    </location>
</feature>
<dbReference type="NCBIfam" id="NF004351">
    <property type="entry name" value="PRK05731.1-4"/>
    <property type="match status" value="1"/>
</dbReference>
<feature type="binding site" evidence="1">
    <location>
        <position position="80"/>
    </location>
    <ligand>
        <name>substrate</name>
    </ligand>
</feature>
<keyword evidence="1" id="KW-0067">ATP-binding</keyword>
<dbReference type="PANTHER" id="PTHR30270:SF0">
    <property type="entry name" value="THIAMINE-MONOPHOSPHATE KINASE"/>
    <property type="match status" value="1"/>
</dbReference>
<dbReference type="InterPro" id="IPR016188">
    <property type="entry name" value="PurM-like_N"/>
</dbReference>
<reference evidence="3 4" key="1">
    <citation type="submission" date="2020-03" db="EMBL/GenBank/DDBJ databases">
        <title>Screen low temperature-resistant strains for efficient degradation of petroleum hydrocarbons under the low temperature.</title>
        <authorList>
            <person name="Wang Y."/>
            <person name="Chen J."/>
        </authorList>
    </citation>
    <scope>NUCLEOTIDE SEQUENCE [LARGE SCALE GENOMIC DNA]</scope>
    <source>
        <strain evidence="3 4">KB1</strain>
    </source>
</reference>
<dbReference type="CDD" id="cd02194">
    <property type="entry name" value="ThiL"/>
    <property type="match status" value="1"/>
</dbReference>
<name>A0A6G9CTB9_RHOER</name>
<keyword evidence="1" id="KW-0479">Metal-binding</keyword>
<dbReference type="EC" id="2.7.4.16" evidence="1"/>
<keyword evidence="1" id="KW-0808">Transferase</keyword>
<feature type="binding site" evidence="1">
    <location>
        <position position="73"/>
    </location>
    <ligand>
        <name>Mg(2+)</name>
        <dbReference type="ChEBI" id="CHEBI:18420"/>
        <label>2</label>
    </ligand>
</feature>
<dbReference type="AlphaFoldDB" id="A0A6G9CTB9"/>
<feature type="binding site" evidence="1">
    <location>
        <position position="102"/>
    </location>
    <ligand>
        <name>Mg(2+)</name>
        <dbReference type="ChEBI" id="CHEBI:18420"/>
        <label>4</label>
    </ligand>
</feature>
<feature type="binding site" evidence="1">
    <location>
        <position position="150"/>
    </location>
    <ligand>
        <name>Mg(2+)</name>
        <dbReference type="ChEBI" id="CHEBI:18420"/>
        <label>1</label>
    </ligand>
</feature>
<feature type="binding site" evidence="1">
    <location>
        <position position="57"/>
    </location>
    <ligand>
        <name>Mg(2+)</name>
        <dbReference type="ChEBI" id="CHEBI:18420"/>
        <label>4</label>
    </ligand>
</feature>
<evidence type="ECO:0000313" key="4">
    <source>
        <dbReference type="Proteomes" id="UP000502345"/>
    </source>
</evidence>
<evidence type="ECO:0000259" key="2">
    <source>
        <dbReference type="Pfam" id="PF00586"/>
    </source>
</evidence>
<dbReference type="GO" id="GO:0009229">
    <property type="term" value="P:thiamine diphosphate biosynthetic process"/>
    <property type="evidence" value="ECO:0007669"/>
    <property type="project" value="UniProtKB-UniRule"/>
</dbReference>
<dbReference type="Proteomes" id="UP000502345">
    <property type="component" value="Chromosome"/>
</dbReference>
<feature type="binding site" evidence="1">
    <location>
        <position position="295"/>
    </location>
    <ligand>
        <name>substrate</name>
    </ligand>
</feature>
<comment type="function">
    <text evidence="1">Catalyzes the ATP-dependent phosphorylation of thiamine-monophosphate (TMP) to form thiamine-pyrophosphate (TPP), the active form of vitamin B1.</text>
</comment>
<feature type="binding site" evidence="1">
    <location>
        <position position="175"/>
    </location>
    <ligand>
        <name>ATP</name>
        <dbReference type="ChEBI" id="CHEBI:30616"/>
    </ligand>
</feature>
<dbReference type="GO" id="GO:0000287">
    <property type="term" value="F:magnesium ion binding"/>
    <property type="evidence" value="ECO:0007669"/>
    <property type="project" value="UniProtKB-UniRule"/>
</dbReference>
<dbReference type="InterPro" id="IPR036921">
    <property type="entry name" value="PurM-like_N_sf"/>
</dbReference>
<feature type="binding site" evidence="1">
    <location>
        <position position="102"/>
    </location>
    <ligand>
        <name>Mg(2+)</name>
        <dbReference type="ChEBI" id="CHEBI:18420"/>
        <label>3</label>
    </ligand>
</feature>
<feature type="binding site" evidence="1">
    <location>
        <position position="244"/>
    </location>
    <ligand>
        <name>ATP</name>
        <dbReference type="ChEBI" id="CHEBI:30616"/>
    </ligand>
</feature>
<comment type="similarity">
    <text evidence="1">Belongs to the thiamine-monophosphate kinase family.</text>
</comment>
<dbReference type="SUPFAM" id="SSF55326">
    <property type="entry name" value="PurM N-terminal domain-like"/>
    <property type="match status" value="1"/>
</dbReference>
<feature type="binding site" evidence="1">
    <location>
        <position position="73"/>
    </location>
    <ligand>
        <name>Mg(2+)</name>
        <dbReference type="ChEBI" id="CHEBI:18420"/>
        <label>1</label>
    </ligand>
</feature>
<organism evidence="3 4">
    <name type="scientific">Rhodococcus erythropolis</name>
    <name type="common">Arthrobacter picolinophilus</name>
    <dbReference type="NCBI Taxonomy" id="1833"/>
    <lineage>
        <taxon>Bacteria</taxon>
        <taxon>Bacillati</taxon>
        <taxon>Actinomycetota</taxon>
        <taxon>Actinomycetes</taxon>
        <taxon>Mycobacteriales</taxon>
        <taxon>Nocardiaceae</taxon>
        <taxon>Rhodococcus</taxon>
        <taxon>Rhodococcus erythropolis group</taxon>
    </lineage>
</organism>
<dbReference type="HAMAP" id="MF_02128">
    <property type="entry name" value="TMP_kinase"/>
    <property type="match status" value="1"/>
</dbReference>
<dbReference type="Pfam" id="PF00586">
    <property type="entry name" value="AIRS"/>
    <property type="match status" value="1"/>
</dbReference>
<dbReference type="Gene3D" id="3.90.650.10">
    <property type="entry name" value="PurM-like C-terminal domain"/>
    <property type="match status" value="1"/>
</dbReference>
<feature type="binding site" evidence="1">
    <location>
        <begin position="149"/>
        <end position="150"/>
    </location>
    <ligand>
        <name>ATP</name>
        <dbReference type="ChEBI" id="CHEBI:30616"/>
    </ligand>
</feature>
<feature type="binding site" evidence="1">
    <location>
        <position position="57"/>
    </location>
    <ligand>
        <name>Mg(2+)</name>
        <dbReference type="ChEBI" id="CHEBI:18420"/>
        <label>3</label>
    </ligand>
</feature>
<dbReference type="InterPro" id="IPR006283">
    <property type="entry name" value="ThiL-like"/>
</dbReference>
<evidence type="ECO:0000256" key="1">
    <source>
        <dbReference type="HAMAP-Rule" id="MF_02128"/>
    </source>
</evidence>
<dbReference type="EMBL" id="CP050124">
    <property type="protein sequence ID" value="QIP39881.1"/>
    <property type="molecule type" value="Genomic_DNA"/>
</dbReference>
<evidence type="ECO:0000313" key="3">
    <source>
        <dbReference type="EMBL" id="QIP39881.1"/>
    </source>
</evidence>
<dbReference type="GO" id="GO:0009228">
    <property type="term" value="P:thiamine biosynthetic process"/>
    <property type="evidence" value="ECO:0007669"/>
    <property type="project" value="UniProtKB-KW"/>
</dbReference>
<feature type="binding site" evidence="1">
    <location>
        <position position="338"/>
    </location>
    <ligand>
        <name>substrate</name>
    </ligand>
</feature>
<keyword evidence="1" id="KW-0547">Nucleotide-binding</keyword>
<feature type="binding site" evidence="1">
    <location>
        <position position="242"/>
    </location>
    <ligand>
        <name>Mg(2+)</name>
        <dbReference type="ChEBI" id="CHEBI:18420"/>
        <label>3</label>
    </ligand>
</feature>
<comment type="catalytic activity">
    <reaction evidence="1">
        <text>thiamine phosphate + ATP = thiamine diphosphate + ADP</text>
        <dbReference type="Rhea" id="RHEA:15913"/>
        <dbReference type="ChEBI" id="CHEBI:30616"/>
        <dbReference type="ChEBI" id="CHEBI:37575"/>
        <dbReference type="ChEBI" id="CHEBI:58937"/>
        <dbReference type="ChEBI" id="CHEBI:456216"/>
        <dbReference type="EC" id="2.7.4.16"/>
    </reaction>
</comment>
<keyword evidence="1 3" id="KW-0418">Kinase</keyword>
<sequence>MERLIASSEFTASSEFAASSEFGSEPTVEQVGEFDVIARSLLGRIQPVTTELGPGDDAAIVTSGDGRVVVSSDMLVEGRHFRMDWSSPRDIGRKAVAQNAADVVSMGARPTAFTVSLGCPPSTPVDVVDAISAGIWDAATDLGAGVVGGDLVQSPVIVVSVTVLGDLGGRAAVLRSGAKIGDKISVAGLFGCSAAGLALLLDEAVLLDKPANFPDLLASHRVPNPPYQSAWDAAESAHSMTDVSDGLIADLRHLAEASHARFDIFSAAVPTSPDVASAAEALDVDPLDWILSGGEDHGFAATFGPEVEIPSGWIVIGEVAAGSGVSVDGSLRESGGGWHSFSTTGTTAV</sequence>
<proteinExistence type="inferred from homology"/>
<gene>
    <name evidence="1" type="primary">thiL</name>
    <name evidence="3" type="ORF">G9444_2637</name>
</gene>
<feature type="binding site" evidence="1">
    <location>
        <position position="72"/>
    </location>
    <ligand>
        <name>Mg(2+)</name>
        <dbReference type="ChEBI" id="CHEBI:18420"/>
        <label>1</label>
    </ligand>
</feature>
<dbReference type="UniPathway" id="UPA00060">
    <property type="reaction ID" value="UER00142"/>
</dbReference>
<dbReference type="Gene3D" id="3.30.1330.10">
    <property type="entry name" value="PurM-like, N-terminal domain"/>
    <property type="match status" value="1"/>
</dbReference>